<dbReference type="OrthoDB" id="980645at2"/>
<sequence>MKRIAASFLIITLVLPQLLQMGTMMNYVLQMKTIEEQFCVNKDKPELECHGTCHLKSELTQLETSAQPDPAKKTPQKPAYRSLEFIANIRSTELSFPLIPVAEQQRIPLNCGSLQRIYLTPPHAPPQLTC</sequence>
<protein>
    <submittedName>
        <fullName evidence="1">Uncharacterized protein</fullName>
    </submittedName>
</protein>
<proteinExistence type="predicted"/>
<reference evidence="1 2" key="1">
    <citation type="submission" date="2019-10" db="EMBL/GenBank/DDBJ databases">
        <title>Genome sequence of Phaeocystidibacter marisrubri JCM30614 (type strain).</title>
        <authorList>
            <person name="Bowman J.P."/>
        </authorList>
    </citation>
    <scope>NUCLEOTIDE SEQUENCE [LARGE SCALE GENOMIC DNA]</scope>
    <source>
        <strain evidence="1 2">JCM 30614</strain>
    </source>
</reference>
<keyword evidence="2" id="KW-1185">Reference proteome</keyword>
<comment type="caution">
    <text evidence="1">The sequence shown here is derived from an EMBL/GenBank/DDBJ whole genome shotgun (WGS) entry which is preliminary data.</text>
</comment>
<dbReference type="EMBL" id="WBVQ01000001">
    <property type="protein sequence ID" value="KAB2817323.1"/>
    <property type="molecule type" value="Genomic_DNA"/>
</dbReference>
<gene>
    <name evidence="1" type="ORF">F8C82_02725</name>
</gene>
<evidence type="ECO:0000313" key="2">
    <source>
        <dbReference type="Proteomes" id="UP000484164"/>
    </source>
</evidence>
<dbReference type="Proteomes" id="UP000484164">
    <property type="component" value="Unassembled WGS sequence"/>
</dbReference>
<name>A0A6L3ZI76_9FLAO</name>
<accession>A0A6L3ZI76</accession>
<dbReference type="AlphaFoldDB" id="A0A6L3ZI76"/>
<organism evidence="1 2">
    <name type="scientific">Phaeocystidibacter marisrubri</name>
    <dbReference type="NCBI Taxonomy" id="1577780"/>
    <lineage>
        <taxon>Bacteria</taxon>
        <taxon>Pseudomonadati</taxon>
        <taxon>Bacteroidota</taxon>
        <taxon>Flavobacteriia</taxon>
        <taxon>Flavobacteriales</taxon>
        <taxon>Phaeocystidibacteraceae</taxon>
        <taxon>Phaeocystidibacter</taxon>
    </lineage>
</organism>
<dbReference type="RefSeq" id="WP_151691894.1">
    <property type="nucleotide sequence ID" value="NZ_BMGX01000002.1"/>
</dbReference>
<evidence type="ECO:0000313" key="1">
    <source>
        <dbReference type="EMBL" id="KAB2817323.1"/>
    </source>
</evidence>